<dbReference type="EMBL" id="BORW01000002">
    <property type="protein sequence ID" value="GIO65917.1"/>
    <property type="molecule type" value="Genomic_DNA"/>
</dbReference>
<comment type="caution">
    <text evidence="1">The sequence shown here is derived from an EMBL/GenBank/DDBJ whole genome shotgun (WGS) entry which is preliminary data.</text>
</comment>
<evidence type="ECO:0000313" key="2">
    <source>
        <dbReference type="Proteomes" id="UP000680638"/>
    </source>
</evidence>
<protein>
    <submittedName>
        <fullName evidence="1">Uncharacterized protein</fullName>
    </submittedName>
</protein>
<dbReference type="Proteomes" id="UP000680638">
    <property type="component" value="Unassembled WGS sequence"/>
</dbReference>
<organism evidence="1 2">
    <name type="scientific">Paenibacillus cookii</name>
    <dbReference type="NCBI Taxonomy" id="157839"/>
    <lineage>
        <taxon>Bacteria</taxon>
        <taxon>Bacillati</taxon>
        <taxon>Bacillota</taxon>
        <taxon>Bacilli</taxon>
        <taxon>Bacillales</taxon>
        <taxon>Paenibacillaceae</taxon>
        <taxon>Paenibacillus</taxon>
    </lineage>
</organism>
<name>A0ABQ4LRP3_9BACL</name>
<accession>A0ABQ4LRP3</accession>
<gene>
    <name evidence="1" type="ORF">J21TS3_07380</name>
</gene>
<reference evidence="1 2" key="1">
    <citation type="submission" date="2021-03" db="EMBL/GenBank/DDBJ databases">
        <title>Antimicrobial resistance genes in bacteria isolated from Japanese honey, and their potential for conferring macrolide and lincosamide resistance in the American foulbrood pathogen Paenibacillus larvae.</title>
        <authorList>
            <person name="Okamoto M."/>
            <person name="Kumagai M."/>
            <person name="Kanamori H."/>
            <person name="Takamatsu D."/>
        </authorList>
    </citation>
    <scope>NUCLEOTIDE SEQUENCE [LARGE SCALE GENOMIC DNA]</scope>
    <source>
        <strain evidence="1 2">J21TS3</strain>
    </source>
</reference>
<evidence type="ECO:0000313" key="1">
    <source>
        <dbReference type="EMBL" id="GIO65917.1"/>
    </source>
</evidence>
<proteinExistence type="predicted"/>
<sequence length="56" mass="6166">MEACPCALIAGNQRPAFRIDGVSDLLGSQTLGAKQFKMDILAYRIAHSLQLPQFFL</sequence>
<keyword evidence="2" id="KW-1185">Reference proteome</keyword>